<keyword evidence="3" id="KW-1185">Reference proteome</keyword>
<evidence type="ECO:0000259" key="1">
    <source>
        <dbReference type="Pfam" id="PF13649"/>
    </source>
</evidence>
<dbReference type="OrthoDB" id="9788660at2"/>
<dbReference type="PANTHER" id="PTHR12843">
    <property type="entry name" value="PROTEIN-LYSINE N-METHYLTRANSFERASE METTL10"/>
    <property type="match status" value="1"/>
</dbReference>
<dbReference type="GO" id="GO:0032259">
    <property type="term" value="P:methylation"/>
    <property type="evidence" value="ECO:0007669"/>
    <property type="project" value="UniProtKB-KW"/>
</dbReference>
<dbReference type="Gene3D" id="3.40.50.150">
    <property type="entry name" value="Vaccinia Virus protein VP39"/>
    <property type="match status" value="1"/>
</dbReference>
<dbReference type="InterPro" id="IPR041698">
    <property type="entry name" value="Methyltransf_25"/>
</dbReference>
<dbReference type="SUPFAM" id="SSF53335">
    <property type="entry name" value="S-adenosyl-L-methionine-dependent methyltransferases"/>
    <property type="match status" value="1"/>
</dbReference>
<dbReference type="EMBL" id="CP028136">
    <property type="protein sequence ID" value="AVR46064.1"/>
    <property type="molecule type" value="Genomic_DNA"/>
</dbReference>
<organism evidence="2 3">
    <name type="scientific">Christiangramia fulva</name>
    <dbReference type="NCBI Taxonomy" id="2126553"/>
    <lineage>
        <taxon>Bacteria</taxon>
        <taxon>Pseudomonadati</taxon>
        <taxon>Bacteroidota</taxon>
        <taxon>Flavobacteriia</taxon>
        <taxon>Flavobacteriales</taxon>
        <taxon>Flavobacteriaceae</taxon>
        <taxon>Christiangramia</taxon>
    </lineage>
</organism>
<dbReference type="GO" id="GO:0008168">
    <property type="term" value="F:methyltransferase activity"/>
    <property type="evidence" value="ECO:0007669"/>
    <property type="project" value="UniProtKB-KW"/>
</dbReference>
<dbReference type="Pfam" id="PF13649">
    <property type="entry name" value="Methyltransf_25"/>
    <property type="match status" value="1"/>
</dbReference>
<sequence>MEDLKTHWEKIYSSKNFEETSWYQEKPETSLNLIETLNLSHDAPVIDIGGGDSHLCDHLLKLGYSDLSVLDISKKAIERAKKRLGKKADEVSWIVSDVTDFKQEDKFELWHDRAAFHFLNEPEKINKYFENLKASLKSGGFVILGTFSDEGPEKCSGINVHRYSEAEMSALFEKDFDKISFQKLNHTTPWGAEQNFSFGVFRKK</sequence>
<dbReference type="RefSeq" id="WP_107012838.1">
    <property type="nucleotide sequence ID" value="NZ_CP028136.1"/>
</dbReference>
<gene>
    <name evidence="2" type="ORF">C7S20_12810</name>
</gene>
<proteinExistence type="predicted"/>
<dbReference type="Proteomes" id="UP000241507">
    <property type="component" value="Chromosome"/>
</dbReference>
<dbReference type="InterPro" id="IPR029063">
    <property type="entry name" value="SAM-dependent_MTases_sf"/>
</dbReference>
<keyword evidence="2" id="KW-0489">Methyltransferase</keyword>
<feature type="domain" description="Methyltransferase" evidence="1">
    <location>
        <begin position="45"/>
        <end position="140"/>
    </location>
</feature>
<protein>
    <submittedName>
        <fullName evidence="2">SAM-dependent methyltransferase</fullName>
    </submittedName>
</protein>
<evidence type="ECO:0000313" key="3">
    <source>
        <dbReference type="Proteomes" id="UP000241507"/>
    </source>
</evidence>
<name>A0A2R3Z757_9FLAO</name>
<accession>A0A2R3Z757</accession>
<reference evidence="3" key="1">
    <citation type="submission" date="2018-03" db="EMBL/GenBank/DDBJ databases">
        <title>Gramella fulva sp. nov., isolated from a dry surface of tidal flat.</title>
        <authorList>
            <person name="Hwang S.H."/>
            <person name="Hwang W.M."/>
            <person name="Kang K."/>
            <person name="Ahn T.-Y."/>
        </authorList>
    </citation>
    <scope>NUCLEOTIDE SEQUENCE [LARGE SCALE GENOMIC DNA]</scope>
    <source>
        <strain evidence="3">SH35</strain>
    </source>
</reference>
<dbReference type="KEGG" id="grs:C7S20_12810"/>
<evidence type="ECO:0000313" key="2">
    <source>
        <dbReference type="EMBL" id="AVR46064.1"/>
    </source>
</evidence>
<dbReference type="PANTHER" id="PTHR12843:SF5">
    <property type="entry name" value="EEF1A LYSINE METHYLTRANSFERASE 2"/>
    <property type="match status" value="1"/>
</dbReference>
<dbReference type="AlphaFoldDB" id="A0A2R3Z757"/>
<keyword evidence="2" id="KW-0808">Transferase</keyword>
<dbReference type="CDD" id="cd02440">
    <property type="entry name" value="AdoMet_MTases"/>
    <property type="match status" value="1"/>
</dbReference>